<comment type="caution">
    <text evidence="1">The sequence shown here is derived from an EMBL/GenBank/DDBJ whole genome shotgun (WGS) entry which is preliminary data.</text>
</comment>
<proteinExistence type="predicted"/>
<evidence type="ECO:0000313" key="1">
    <source>
        <dbReference type="EMBL" id="NEE12999.1"/>
    </source>
</evidence>
<accession>A0A6G3X5C3</accession>
<name>A0A6G3X5C3_9ACTN</name>
<sequence length="39" mass="4359">SQVTDGWSQEERDTFCALLTRFNSSLAARQAAHHPPQSD</sequence>
<reference evidence="1" key="1">
    <citation type="submission" date="2020-01" db="EMBL/GenBank/DDBJ databases">
        <title>Insect and environment-associated Actinomycetes.</title>
        <authorList>
            <person name="Currrie C."/>
            <person name="Chevrette M."/>
            <person name="Carlson C."/>
            <person name="Stubbendieck R."/>
            <person name="Wendt-Pienkowski E."/>
        </authorList>
    </citation>
    <scope>NUCLEOTIDE SEQUENCE</scope>
    <source>
        <strain evidence="1">SID7499</strain>
    </source>
</reference>
<dbReference type="AlphaFoldDB" id="A0A6G3X5C3"/>
<organism evidence="1">
    <name type="scientific">Streptomyces sp. SID7499</name>
    <dbReference type="NCBI Taxonomy" id="2706086"/>
    <lineage>
        <taxon>Bacteria</taxon>
        <taxon>Bacillati</taxon>
        <taxon>Actinomycetota</taxon>
        <taxon>Actinomycetes</taxon>
        <taxon>Kitasatosporales</taxon>
        <taxon>Streptomycetaceae</taxon>
        <taxon>Streptomyces</taxon>
    </lineage>
</organism>
<protein>
    <submittedName>
        <fullName evidence="1">MarR family transcriptional regulator</fullName>
    </submittedName>
</protein>
<gene>
    <name evidence="1" type="ORF">G3M58_41920</name>
</gene>
<feature type="non-terminal residue" evidence="1">
    <location>
        <position position="1"/>
    </location>
</feature>
<dbReference type="EMBL" id="JAAGMN010004394">
    <property type="protein sequence ID" value="NEE12999.1"/>
    <property type="molecule type" value="Genomic_DNA"/>
</dbReference>